<protein>
    <submittedName>
        <fullName evidence="12">Melanoma cell adhesion molecule</fullName>
    </submittedName>
</protein>
<dbReference type="SMART" id="SM00408">
    <property type="entry name" value="IGc2"/>
    <property type="match status" value="4"/>
</dbReference>
<evidence type="ECO:0000256" key="10">
    <source>
        <dbReference type="SAM" id="Phobius"/>
    </source>
</evidence>
<evidence type="ECO:0000256" key="7">
    <source>
        <dbReference type="ARBA" id="ARBA00023180"/>
    </source>
</evidence>
<dbReference type="InterPro" id="IPR036179">
    <property type="entry name" value="Ig-like_dom_sf"/>
</dbReference>
<feature type="domain" description="Ig-like" evidence="11">
    <location>
        <begin position="550"/>
        <end position="630"/>
    </location>
</feature>
<feature type="domain" description="Ig-like" evidence="11">
    <location>
        <begin position="317"/>
        <end position="420"/>
    </location>
</feature>
<reference evidence="12" key="2">
    <citation type="submission" date="2025-08" db="UniProtKB">
        <authorList>
            <consortium name="Ensembl"/>
        </authorList>
    </citation>
    <scope>IDENTIFICATION</scope>
    <source>
        <strain evidence="12">breed Abyssinian</strain>
    </source>
</reference>
<dbReference type="InterPro" id="IPR013783">
    <property type="entry name" value="Ig-like_fold"/>
</dbReference>
<dbReference type="PROSITE" id="PS50835">
    <property type="entry name" value="IG_LIKE"/>
    <property type="match status" value="4"/>
</dbReference>
<feature type="transmembrane region" description="Helical" evidence="10">
    <location>
        <begin position="758"/>
        <end position="781"/>
    </location>
</feature>
<dbReference type="SUPFAM" id="SSF48726">
    <property type="entry name" value="Immunoglobulin"/>
    <property type="match status" value="4"/>
</dbReference>
<evidence type="ECO:0000256" key="4">
    <source>
        <dbReference type="ARBA" id="ARBA00022989"/>
    </source>
</evidence>
<keyword evidence="6" id="KW-1015">Disulfide bond</keyword>
<dbReference type="Proteomes" id="UP000823872">
    <property type="component" value="Chromosome D1"/>
</dbReference>
<feature type="domain" description="Ig-like" evidence="11">
    <location>
        <begin position="637"/>
        <end position="723"/>
    </location>
</feature>
<dbReference type="SMART" id="SM00409">
    <property type="entry name" value="IG"/>
    <property type="match status" value="4"/>
</dbReference>
<feature type="region of interest" description="Disordered" evidence="9">
    <location>
        <begin position="175"/>
        <end position="201"/>
    </location>
</feature>
<evidence type="ECO:0000313" key="13">
    <source>
        <dbReference type="Proteomes" id="UP000823872"/>
    </source>
</evidence>
<dbReference type="InterPro" id="IPR007110">
    <property type="entry name" value="Ig-like_dom"/>
</dbReference>
<dbReference type="InterPro" id="IPR013162">
    <property type="entry name" value="CD80_C2-set"/>
</dbReference>
<keyword evidence="4 10" id="KW-1133">Transmembrane helix</keyword>
<dbReference type="Gene3D" id="2.60.40.10">
    <property type="entry name" value="Immunoglobulins"/>
    <property type="match status" value="5"/>
</dbReference>
<dbReference type="PANTHER" id="PTHR11973:SF18">
    <property type="entry name" value="CELL SURFACE GLYCOPROTEIN MUC18"/>
    <property type="match status" value="1"/>
</dbReference>
<keyword evidence="5 10" id="KW-0472">Membrane</keyword>
<feature type="compositionally biased region" description="Low complexity" evidence="9">
    <location>
        <begin position="225"/>
        <end position="241"/>
    </location>
</feature>
<dbReference type="Ensembl" id="ENSFCTT00005051509.1">
    <property type="protein sequence ID" value="ENSFCTP00005037711.1"/>
    <property type="gene ID" value="ENSFCTG00005017760.1"/>
</dbReference>
<dbReference type="InterPro" id="IPR051116">
    <property type="entry name" value="Surface_Rcpt/Adhesion_Mol"/>
</dbReference>
<dbReference type="InterPro" id="IPR013098">
    <property type="entry name" value="Ig_I-set"/>
</dbReference>
<keyword evidence="13" id="KW-1185">Reference proteome</keyword>
<name>A0ABI7YS27_FELCA</name>
<reference evidence="12" key="3">
    <citation type="submission" date="2025-09" db="UniProtKB">
        <authorList>
            <consortium name="Ensembl"/>
        </authorList>
    </citation>
    <scope>IDENTIFICATION</scope>
    <source>
        <strain evidence="12">breed Abyssinian</strain>
    </source>
</reference>
<evidence type="ECO:0000256" key="6">
    <source>
        <dbReference type="ARBA" id="ARBA00023157"/>
    </source>
</evidence>
<evidence type="ECO:0000256" key="2">
    <source>
        <dbReference type="ARBA" id="ARBA00022692"/>
    </source>
</evidence>
<dbReference type="Pfam" id="PF13927">
    <property type="entry name" value="Ig_3"/>
    <property type="match status" value="2"/>
</dbReference>
<gene>
    <name evidence="12" type="primary">MCAM</name>
</gene>
<keyword evidence="3" id="KW-0677">Repeat</keyword>
<evidence type="ECO:0000256" key="9">
    <source>
        <dbReference type="SAM" id="MobiDB-lite"/>
    </source>
</evidence>
<feature type="region of interest" description="Disordered" evidence="9">
    <location>
        <begin position="223"/>
        <end position="244"/>
    </location>
</feature>
<feature type="region of interest" description="Disordered" evidence="9">
    <location>
        <begin position="107"/>
        <end position="156"/>
    </location>
</feature>
<dbReference type="InterPro" id="IPR003599">
    <property type="entry name" value="Ig_sub"/>
</dbReference>
<dbReference type="Pfam" id="PF07679">
    <property type="entry name" value="I-set"/>
    <property type="match status" value="1"/>
</dbReference>
<feature type="compositionally biased region" description="Basic and acidic residues" evidence="9">
    <location>
        <begin position="143"/>
        <end position="155"/>
    </location>
</feature>
<evidence type="ECO:0000256" key="5">
    <source>
        <dbReference type="ARBA" id="ARBA00023136"/>
    </source>
</evidence>
<organism evidence="12 13">
    <name type="scientific">Felis catus</name>
    <name type="common">Cat</name>
    <name type="synonym">Felis silvestris catus</name>
    <dbReference type="NCBI Taxonomy" id="9685"/>
    <lineage>
        <taxon>Eukaryota</taxon>
        <taxon>Metazoa</taxon>
        <taxon>Chordata</taxon>
        <taxon>Craniata</taxon>
        <taxon>Vertebrata</taxon>
        <taxon>Euteleostomi</taxon>
        <taxon>Mammalia</taxon>
        <taxon>Eutheria</taxon>
        <taxon>Laurasiatheria</taxon>
        <taxon>Carnivora</taxon>
        <taxon>Feliformia</taxon>
        <taxon>Felidae</taxon>
        <taxon>Felinae</taxon>
        <taxon>Felis</taxon>
    </lineage>
</organism>
<feature type="compositionally biased region" description="Gly residues" evidence="9">
    <location>
        <begin position="119"/>
        <end position="131"/>
    </location>
</feature>
<keyword evidence="7" id="KW-0325">Glycoprotein</keyword>
<feature type="compositionally biased region" description="Polar residues" evidence="9">
    <location>
        <begin position="731"/>
        <end position="745"/>
    </location>
</feature>
<keyword evidence="8" id="KW-0393">Immunoglobulin domain</keyword>
<evidence type="ECO:0000256" key="1">
    <source>
        <dbReference type="ARBA" id="ARBA00004479"/>
    </source>
</evidence>
<dbReference type="InterPro" id="IPR003598">
    <property type="entry name" value="Ig_sub2"/>
</dbReference>
<evidence type="ECO:0000256" key="3">
    <source>
        <dbReference type="ARBA" id="ARBA00022737"/>
    </source>
</evidence>
<evidence type="ECO:0000256" key="8">
    <source>
        <dbReference type="ARBA" id="ARBA00023319"/>
    </source>
</evidence>
<sequence length="802" mass="87215">MSTEVPLREPEMGASGRGWLAASCGKFGEGFFGGQSSEVFPAVWGHKGACVPQPGTCLAFPHSELTGSGGGLEGKGPSSWPTAWVAPLPASSGRCLVLRVSSCDDQRRSPSTPLNWGRGRPGAAGRGGLRLRGGRALSRKKSCREPAGRGGHGEQLELTPLLGCPLPHPRCAWRGGAPHPGAPGGGSWRDSPSEVRPLPLPGQLQPRGLVFCECVEGVAGWQGGRLSPSRSPRTLPSVTPPQVHKEKPTLIFRVRKGQGQSEPGEYQHRLSLLDRGTTLALAHVTPHDERIFLCQGKRPQSQEHRIQLHVYKAPEEPSIQVNPLGISVNSEEPEEVATCVGRNGYPVPQVIWYKNGRPLKEEKKRVHIQSSQIVESSGLYTLQSVLKAQLVKEDKDAQFYCELNYRLPSGNHMKESREVVVPVFYPAEKVWLEVEPVGVLKEGDRVEIRCLADGNPPPHFTISKQVRRGPALGAHGLRERLEAHAAHPLALPQNPSTQEMEEKATEDNGVLVLESARKEHSGLYQCQGLDLETMASLPSEQQELLVNYVSDVRVSPAAPESREGGSLALTCEAESNRALEFQWLREKTGQVLERGPVLRLHNLQRDAGGGYRCVASVPSVPGLNRTQLVRVAIFGSPWMTSKERKMWVKENTVLNLSCEASGHPRPSISWSVDGTAHEQDQDPQSVLSVLNVLVTPELLETGAECVASNFLGRNTTTIFLELDSNRTTGLSTSTVSPYTRANSTSTEKKLPEPESKGVAIVAVTVCVLVLAVLGAVLYFFYKKGKLPCGRSGKQEMERNTSI</sequence>
<dbReference type="PANTHER" id="PTHR11973">
    <property type="entry name" value="CELL SURFACE GLYCOPROTEIN MUC18-RELATED"/>
    <property type="match status" value="1"/>
</dbReference>
<proteinExistence type="predicted"/>
<keyword evidence="2 10" id="KW-0812">Transmembrane</keyword>
<dbReference type="GeneTree" id="ENSGT00940000155838"/>
<feature type="region of interest" description="Disordered" evidence="9">
    <location>
        <begin position="731"/>
        <end position="752"/>
    </location>
</feature>
<evidence type="ECO:0000313" key="12">
    <source>
        <dbReference type="Ensembl" id="ENSFCTP00005037711.1"/>
    </source>
</evidence>
<feature type="domain" description="Ig-like" evidence="11">
    <location>
        <begin position="422"/>
        <end position="527"/>
    </location>
</feature>
<accession>A0ABI7YS27</accession>
<dbReference type="Pfam" id="PF08205">
    <property type="entry name" value="C2-set_2"/>
    <property type="match status" value="1"/>
</dbReference>
<evidence type="ECO:0000259" key="11">
    <source>
        <dbReference type="PROSITE" id="PS50835"/>
    </source>
</evidence>
<reference evidence="12 13" key="1">
    <citation type="submission" date="2021-02" db="EMBL/GenBank/DDBJ databases">
        <title>Safari Cat Assemblies.</title>
        <authorList>
            <person name="Bredemeyer K.R."/>
            <person name="Murphy W.J."/>
        </authorList>
    </citation>
    <scope>NUCLEOTIDE SEQUENCE [LARGE SCALE GENOMIC DNA]</scope>
</reference>
<comment type="subcellular location">
    <subcellularLocation>
        <location evidence="1">Membrane</location>
        <topology evidence="1">Single-pass type I membrane protein</topology>
    </subcellularLocation>
</comment>